<dbReference type="Pfam" id="PF16267">
    <property type="entry name" value="DUF4920"/>
    <property type="match status" value="1"/>
</dbReference>
<dbReference type="KEGG" id="emar:D1013_16065"/>
<accession>A0A3G2L957</accession>
<evidence type="ECO:0000313" key="3">
    <source>
        <dbReference type="Proteomes" id="UP000276309"/>
    </source>
</evidence>
<gene>
    <name evidence="2" type="ORF">D1013_16065</name>
</gene>
<feature type="signal peptide" evidence="1">
    <location>
        <begin position="1"/>
        <end position="19"/>
    </location>
</feature>
<dbReference type="EMBL" id="CP032050">
    <property type="protein sequence ID" value="AYN68787.1"/>
    <property type="molecule type" value="Genomic_DNA"/>
</dbReference>
<protein>
    <submittedName>
        <fullName evidence="2">DUF4920 domain-containing protein</fullName>
    </submittedName>
</protein>
<dbReference type="RefSeq" id="WP_121849799.1">
    <property type="nucleotide sequence ID" value="NZ_CP032050.1"/>
</dbReference>
<reference evidence="2 3" key="1">
    <citation type="submission" date="2018-08" db="EMBL/GenBank/DDBJ databases">
        <title>The reduced genetic potential of extracellular carbohydrate catabolism in Euzebyella marina RN62, a Flavobacteriia bacterium isolated from the hadal water.</title>
        <authorList>
            <person name="Xue C."/>
        </authorList>
    </citation>
    <scope>NUCLEOTIDE SEQUENCE [LARGE SCALE GENOMIC DNA]</scope>
    <source>
        <strain evidence="2 3">RN62</strain>
    </source>
</reference>
<dbReference type="InterPro" id="IPR032577">
    <property type="entry name" value="DUF4920"/>
</dbReference>
<feature type="chain" id="PRO_5017942569" evidence="1">
    <location>
        <begin position="20"/>
        <end position="164"/>
    </location>
</feature>
<dbReference type="Proteomes" id="UP000276309">
    <property type="component" value="Chromosome"/>
</dbReference>
<dbReference type="AlphaFoldDB" id="A0A3G2L957"/>
<organism evidence="2 3">
    <name type="scientific">Euzebyella marina</name>
    <dbReference type="NCBI Taxonomy" id="1761453"/>
    <lineage>
        <taxon>Bacteria</taxon>
        <taxon>Pseudomonadati</taxon>
        <taxon>Bacteroidota</taxon>
        <taxon>Flavobacteriia</taxon>
        <taxon>Flavobacteriales</taxon>
        <taxon>Flavobacteriaceae</taxon>
        <taxon>Euzebyella</taxon>
    </lineage>
</organism>
<keyword evidence="1" id="KW-0732">Signal</keyword>
<sequence length="164" mass="18417">MKRFNILLVFFVLSFGCLAQENQKESSVDGTQYKVFGEDFNGSGYVSTEKMTEKYNGMNAADSLQVKMKATVTDVCRVKGCWMKLQLQDGNETMVRFKDYGFFMPFDVVGKEVIVNGTAFVEAMSVDDQKHYAKDAGMSESEIAKIKEPKKIFGFEADGVLMSK</sequence>
<proteinExistence type="predicted"/>
<evidence type="ECO:0000313" key="2">
    <source>
        <dbReference type="EMBL" id="AYN68787.1"/>
    </source>
</evidence>
<keyword evidence="3" id="KW-1185">Reference proteome</keyword>
<dbReference type="OrthoDB" id="129527at2"/>
<evidence type="ECO:0000256" key="1">
    <source>
        <dbReference type="SAM" id="SignalP"/>
    </source>
</evidence>
<name>A0A3G2L957_9FLAO</name>